<dbReference type="OrthoDB" id="9801656at2"/>
<dbReference type="Gene3D" id="3.40.630.30">
    <property type="match status" value="1"/>
</dbReference>
<evidence type="ECO:0000259" key="1">
    <source>
        <dbReference type="PROSITE" id="PS51186"/>
    </source>
</evidence>
<name>A0A7K0CJ04_9ACTN</name>
<keyword evidence="3" id="KW-1185">Reference proteome</keyword>
<dbReference type="EMBL" id="WEGJ01000012">
    <property type="protein sequence ID" value="MQY13391.1"/>
    <property type="molecule type" value="Genomic_DNA"/>
</dbReference>
<dbReference type="AlphaFoldDB" id="A0A7K0CJ04"/>
<evidence type="ECO:0000313" key="2">
    <source>
        <dbReference type="EMBL" id="MQY13391.1"/>
    </source>
</evidence>
<evidence type="ECO:0000313" key="3">
    <source>
        <dbReference type="Proteomes" id="UP000466345"/>
    </source>
</evidence>
<dbReference type="SUPFAM" id="SSF55729">
    <property type="entry name" value="Acyl-CoA N-acyltransferases (Nat)"/>
    <property type="match status" value="1"/>
</dbReference>
<accession>A0A7K0CJ04</accession>
<feature type="domain" description="N-acetyltransferase" evidence="1">
    <location>
        <begin position="1"/>
        <end position="151"/>
    </location>
</feature>
<dbReference type="Proteomes" id="UP000466345">
    <property type="component" value="Unassembled WGS sequence"/>
</dbReference>
<dbReference type="GO" id="GO:0016747">
    <property type="term" value="F:acyltransferase activity, transferring groups other than amino-acyl groups"/>
    <property type="evidence" value="ECO:0007669"/>
    <property type="project" value="InterPro"/>
</dbReference>
<reference evidence="2 3" key="1">
    <citation type="submission" date="2019-10" db="EMBL/GenBank/DDBJ databases">
        <title>Streptomyces smaragdinus sp. nov. and Streptomyces fabii sp. nov., isolated from the gut of fungus growing-termite Macrotermes natalensis.</title>
        <authorList>
            <person name="Schwitalla J."/>
            <person name="Benndorf R."/>
            <person name="Martin K."/>
            <person name="De Beer W."/>
            <person name="Kaster A.-K."/>
            <person name="Vollmers J."/>
            <person name="Poulsen M."/>
            <person name="Beemelmanns C."/>
        </authorList>
    </citation>
    <scope>NUCLEOTIDE SEQUENCE [LARGE SCALE GENOMIC DNA]</scope>
    <source>
        <strain evidence="2 3">RB5</strain>
    </source>
</reference>
<organism evidence="2 3">
    <name type="scientific">Streptomyces smaragdinus</name>
    <dbReference type="NCBI Taxonomy" id="2585196"/>
    <lineage>
        <taxon>Bacteria</taxon>
        <taxon>Bacillati</taxon>
        <taxon>Actinomycetota</taxon>
        <taxon>Actinomycetes</taxon>
        <taxon>Kitasatosporales</taxon>
        <taxon>Streptomycetaceae</taxon>
        <taxon>Streptomyces</taxon>
    </lineage>
</organism>
<proteinExistence type="predicted"/>
<dbReference type="RefSeq" id="WP_153453177.1">
    <property type="nucleotide sequence ID" value="NZ_WEGJ01000012.1"/>
</dbReference>
<gene>
    <name evidence="2" type="ORF">SRB5_35390</name>
</gene>
<dbReference type="PROSITE" id="PS51186">
    <property type="entry name" value="GNAT"/>
    <property type="match status" value="1"/>
</dbReference>
<dbReference type="InterPro" id="IPR000182">
    <property type="entry name" value="GNAT_dom"/>
</dbReference>
<dbReference type="Pfam" id="PF13302">
    <property type="entry name" value="Acetyltransf_3"/>
    <property type="match status" value="1"/>
</dbReference>
<dbReference type="PANTHER" id="PTHR43328">
    <property type="entry name" value="ACETYLTRANSFERASE-RELATED"/>
    <property type="match status" value="1"/>
</dbReference>
<dbReference type="PANTHER" id="PTHR43328:SF1">
    <property type="entry name" value="N-ACETYLTRANSFERASE DOMAIN-CONTAINING PROTEIN"/>
    <property type="match status" value="1"/>
</dbReference>
<comment type="caution">
    <text evidence="2">The sequence shown here is derived from an EMBL/GenBank/DDBJ whole genome shotgun (WGS) entry which is preliminary data.</text>
</comment>
<protein>
    <recommendedName>
        <fullName evidence="1">N-acetyltransferase domain-containing protein</fullName>
    </recommendedName>
</protein>
<dbReference type="InterPro" id="IPR016181">
    <property type="entry name" value="Acyl_CoA_acyltransferase"/>
</dbReference>
<sequence length="154" mass="17213">MLRDVVLDDLPAFFDCMQDPEAIRMAAFTPEDPADREAFDAHWARILDDPAVVNRTVVFDGEVIGWLGAFDFEGRREVTYWLARPYWGKGLATQALTEFLRVVPERPVYARAATDNVGSLRVLEKTGFVVVGEDSGYAAGRGAETAEFLLELVR</sequence>